<reference evidence="6 7" key="1">
    <citation type="journal article" date="2018" name="New Phytol.">
        <title>Phylogenomics of Endogonaceae and evolution of mycorrhizas within Mucoromycota.</title>
        <authorList>
            <person name="Chang Y."/>
            <person name="Desiro A."/>
            <person name="Na H."/>
            <person name="Sandor L."/>
            <person name="Lipzen A."/>
            <person name="Clum A."/>
            <person name="Barry K."/>
            <person name="Grigoriev I.V."/>
            <person name="Martin F.M."/>
            <person name="Stajich J.E."/>
            <person name="Smith M.E."/>
            <person name="Bonito G."/>
            <person name="Spatafora J.W."/>
        </authorList>
    </citation>
    <scope>NUCLEOTIDE SEQUENCE [LARGE SCALE GENOMIC DNA]</scope>
    <source>
        <strain evidence="6 7">GMNB39</strain>
    </source>
</reference>
<comment type="caution">
    <text evidence="6">The sequence shown here is derived from an EMBL/GenBank/DDBJ whole genome shotgun (WGS) entry which is preliminary data.</text>
</comment>
<evidence type="ECO:0000313" key="7">
    <source>
        <dbReference type="Proteomes" id="UP000268093"/>
    </source>
</evidence>
<dbReference type="PROSITE" id="PS50102">
    <property type="entry name" value="RRM"/>
    <property type="match status" value="2"/>
</dbReference>
<feature type="region of interest" description="Disordered" evidence="3">
    <location>
        <begin position="31"/>
        <end position="235"/>
    </location>
</feature>
<dbReference type="AlphaFoldDB" id="A0A433DD26"/>
<dbReference type="SMART" id="SM00360">
    <property type="entry name" value="RRM"/>
    <property type="match status" value="2"/>
</dbReference>
<dbReference type="Gene3D" id="3.30.70.330">
    <property type="match status" value="3"/>
</dbReference>
<dbReference type="InterPro" id="IPR000504">
    <property type="entry name" value="RRM_dom"/>
</dbReference>
<name>A0A433DD26_9FUNG</name>
<dbReference type="InterPro" id="IPR012677">
    <property type="entry name" value="Nucleotide-bd_a/b_plait_sf"/>
</dbReference>
<keyword evidence="4" id="KW-0812">Transmembrane</keyword>
<dbReference type="GO" id="GO:0005737">
    <property type="term" value="C:cytoplasm"/>
    <property type="evidence" value="ECO:0007669"/>
    <property type="project" value="TreeGrafter"/>
</dbReference>
<dbReference type="SUPFAM" id="SSF54928">
    <property type="entry name" value="RNA-binding domain, RBD"/>
    <property type="match status" value="2"/>
</dbReference>
<dbReference type="OrthoDB" id="1049195at2759"/>
<feature type="compositionally biased region" description="Basic and acidic residues" evidence="3">
    <location>
        <begin position="167"/>
        <end position="203"/>
    </location>
</feature>
<feature type="compositionally biased region" description="Basic residues" evidence="3">
    <location>
        <begin position="901"/>
        <end position="911"/>
    </location>
</feature>
<feature type="domain" description="RRM" evidence="5">
    <location>
        <begin position="721"/>
        <end position="798"/>
    </location>
</feature>
<dbReference type="Proteomes" id="UP000268093">
    <property type="component" value="Unassembled WGS sequence"/>
</dbReference>
<feature type="compositionally biased region" description="Basic and acidic residues" evidence="3">
    <location>
        <begin position="921"/>
        <end position="942"/>
    </location>
</feature>
<dbReference type="InterPro" id="IPR035979">
    <property type="entry name" value="RBD_domain_sf"/>
</dbReference>
<evidence type="ECO:0000256" key="4">
    <source>
        <dbReference type="SAM" id="Phobius"/>
    </source>
</evidence>
<feature type="compositionally biased region" description="Polar residues" evidence="3">
    <location>
        <begin position="875"/>
        <end position="900"/>
    </location>
</feature>
<evidence type="ECO:0000259" key="5">
    <source>
        <dbReference type="PROSITE" id="PS50102"/>
    </source>
</evidence>
<sequence length="1052" mass="113010">MTKLFAQLPVAIRLPVTSSLPLRLHERDRLISTPTTTMADGPHTPDELDHDPINKTLNSLTEVEDQMDADQLDQSHSHRRREEGPDDDDRRYSEDDHDRARDLSRGSGGGDTKYYRDVSMERDRSQERRPRSHSPHTPPLPGSTLSNDPSAAYDRRDSVTGRGRSRSPVERRDRDRSRSRSPRPRDRDRDRERDKEGDRERRSSRSRSRPRIFVPRYVPGVSAGAPPGAGRSSPRDCRVYVGNLPYEVRWHQLKDFMREAGDVVFADILVQQNGMSKGCGSSLIFHLFNTSVVEYRTPEDAQRAIRKLNDTTFMGRPVFIREDREPEAKFGGVAAAARPTAGRQVYVGNLPYAVGWQELKDMFRSAAHSHISTVISPPRLGRQGGCSSRLHPSLEGIRDRAVRNFAGGYERDLYVIWLRVRMMMMSCGRDRFARLGLLVGWLVGMLWLVVGNWYTTSSGRGGALTVTLEAMVVGVVDRCMLAKMSASTFGRFPPPFLLLSSAAMYDGYEWNGRRIEVREDRFAGTAGGPSGPPRHSFGGGRGGWSSGRGGGPGPGGFGGHSSFGGPAHGGAGQFGGSGSGASGGYYRHGGGGGRVGGVGGGGYGGAGIGSAGGAGAPFGYGSVGRLGGEVAGRAVDVDEDVGVDPDSCNHDGGDALYGGVGRSGMMDYSGGAAGGYNTGGYGSGQYGQQVAGYDATPTASGYGYSGPMVQAGGASGEVAGSQIFVNNLPFTTTWQDLIDLFRSCGNIIRAEILEQNGRPKGSGVVRFDTFDGAERAVSEYRTGLAVGGVVYSVRLLRNSMGIFMVGVTLMCTLIVMRRKRALLLSSSPLIPLSTDKTNIMPQPPPMKFLDSMVRPNGLRVRPTFTTASPPPASAQLNNSASDRSMDATNDDTACSAPTTRKSLRLNKKRQRGGGQYDPEDADKRSSDGDANRTKRNYNRDSEGGDATAPFAQYAYKDPTSCSPGSGFEMDDRSQTETAGGVTEELYSLGSDETQSEGPEVGGPEVKKGGTVGGLMNEDENMYGQGRGEEGSEAGGLDEVISEVASLVEEYHA</sequence>
<feature type="transmembrane region" description="Helical" evidence="4">
    <location>
        <begin position="432"/>
        <end position="454"/>
    </location>
</feature>
<feature type="compositionally biased region" description="Basic and acidic residues" evidence="3">
    <location>
        <begin position="43"/>
        <end position="53"/>
    </location>
</feature>
<feature type="region of interest" description="Disordered" evidence="3">
    <location>
        <begin position="860"/>
        <end position="1036"/>
    </location>
</feature>
<feature type="domain" description="RRM" evidence="5">
    <location>
        <begin position="237"/>
        <end position="325"/>
    </location>
</feature>
<gene>
    <name evidence="6" type="ORF">BC936DRAFT_144064</name>
</gene>
<evidence type="ECO:0000256" key="1">
    <source>
        <dbReference type="ARBA" id="ARBA00022884"/>
    </source>
</evidence>
<evidence type="ECO:0000313" key="6">
    <source>
        <dbReference type="EMBL" id="RUP48751.1"/>
    </source>
</evidence>
<feature type="compositionally biased region" description="Acidic residues" evidence="3">
    <location>
        <begin position="62"/>
        <end position="71"/>
    </location>
</feature>
<dbReference type="InterPro" id="IPR050374">
    <property type="entry name" value="RRT5_SRSF_SR"/>
</dbReference>
<dbReference type="GO" id="GO:0003729">
    <property type="term" value="F:mRNA binding"/>
    <property type="evidence" value="ECO:0007669"/>
    <property type="project" value="TreeGrafter"/>
</dbReference>
<keyword evidence="1 2" id="KW-0694">RNA-binding</keyword>
<feature type="compositionally biased region" description="Low complexity" evidence="3">
    <location>
        <begin position="218"/>
        <end position="232"/>
    </location>
</feature>
<feature type="region of interest" description="Disordered" evidence="3">
    <location>
        <begin position="522"/>
        <end position="574"/>
    </location>
</feature>
<evidence type="ECO:0000256" key="3">
    <source>
        <dbReference type="SAM" id="MobiDB-lite"/>
    </source>
</evidence>
<dbReference type="GO" id="GO:0005634">
    <property type="term" value="C:nucleus"/>
    <property type="evidence" value="ECO:0007669"/>
    <property type="project" value="TreeGrafter"/>
</dbReference>
<evidence type="ECO:0000256" key="2">
    <source>
        <dbReference type="PROSITE-ProRule" id="PRU00176"/>
    </source>
</evidence>
<accession>A0A433DD26</accession>
<feature type="compositionally biased region" description="Basic and acidic residues" evidence="3">
    <location>
        <begin position="113"/>
        <end position="129"/>
    </location>
</feature>
<keyword evidence="4" id="KW-0472">Membrane</keyword>
<feature type="compositionally biased region" description="Gly residues" evidence="3">
    <location>
        <begin position="537"/>
        <end position="574"/>
    </location>
</feature>
<dbReference type="Pfam" id="PF00076">
    <property type="entry name" value="RRM_1"/>
    <property type="match status" value="2"/>
</dbReference>
<keyword evidence="7" id="KW-1185">Reference proteome</keyword>
<protein>
    <recommendedName>
        <fullName evidence="5">RRM domain-containing protein</fullName>
    </recommendedName>
</protein>
<feature type="transmembrane region" description="Helical" evidence="4">
    <location>
        <begin position="799"/>
        <end position="816"/>
    </location>
</feature>
<feature type="compositionally biased region" description="Basic and acidic residues" evidence="3">
    <location>
        <begin position="73"/>
        <end position="104"/>
    </location>
</feature>
<keyword evidence="4" id="KW-1133">Transmembrane helix</keyword>
<dbReference type="PANTHER" id="PTHR23003">
    <property type="entry name" value="RNA RECOGNITION MOTIF RRM DOMAIN CONTAINING PROTEIN"/>
    <property type="match status" value="1"/>
</dbReference>
<dbReference type="EMBL" id="RBNI01003005">
    <property type="protein sequence ID" value="RUP48751.1"/>
    <property type="molecule type" value="Genomic_DNA"/>
</dbReference>
<organism evidence="6 7">
    <name type="scientific">Jimgerdemannia flammicorona</name>
    <dbReference type="NCBI Taxonomy" id="994334"/>
    <lineage>
        <taxon>Eukaryota</taxon>
        <taxon>Fungi</taxon>
        <taxon>Fungi incertae sedis</taxon>
        <taxon>Mucoromycota</taxon>
        <taxon>Mucoromycotina</taxon>
        <taxon>Endogonomycetes</taxon>
        <taxon>Endogonales</taxon>
        <taxon>Endogonaceae</taxon>
        <taxon>Jimgerdemannia</taxon>
    </lineage>
</organism>
<proteinExistence type="predicted"/>